<dbReference type="AlphaFoldDB" id="A0A7D9LEG4"/>
<reference evidence="1" key="1">
    <citation type="submission" date="2020-04" db="EMBL/GenBank/DDBJ databases">
        <authorList>
            <person name="Alioto T."/>
            <person name="Alioto T."/>
            <person name="Gomez Garrido J."/>
        </authorList>
    </citation>
    <scope>NUCLEOTIDE SEQUENCE</scope>
    <source>
        <strain evidence="1">A484AB</strain>
    </source>
</reference>
<gene>
    <name evidence="1" type="ORF">PACLA_8A041335</name>
</gene>
<dbReference type="EMBL" id="CACRXK020018387">
    <property type="protein sequence ID" value="CAB4032417.1"/>
    <property type="molecule type" value="Genomic_DNA"/>
</dbReference>
<name>A0A7D9LEG4_PARCT</name>
<comment type="caution">
    <text evidence="1">The sequence shown here is derived from an EMBL/GenBank/DDBJ whole genome shotgun (WGS) entry which is preliminary data.</text>
</comment>
<proteinExistence type="predicted"/>
<sequence>MNQQLSDSNNIFMEEIPQYEGTFTMMARHVLFKGMVFVPTKPVEVTVICLVVDGREGIILDAREAYTNSGGTRGALATAIYKNLKEHVDLKDKHLLQAQERVLDGQYLNESFIAGMNKPIMQLFENSQIDLGSFD</sequence>
<protein>
    <submittedName>
        <fullName evidence="1">Uncharacterized protein</fullName>
    </submittedName>
</protein>
<evidence type="ECO:0000313" key="2">
    <source>
        <dbReference type="Proteomes" id="UP001152795"/>
    </source>
</evidence>
<dbReference type="Proteomes" id="UP001152795">
    <property type="component" value="Unassembled WGS sequence"/>
</dbReference>
<evidence type="ECO:0000313" key="1">
    <source>
        <dbReference type="EMBL" id="CAB4032417.1"/>
    </source>
</evidence>
<keyword evidence="2" id="KW-1185">Reference proteome</keyword>
<organism evidence="1 2">
    <name type="scientific">Paramuricea clavata</name>
    <name type="common">Red gorgonian</name>
    <name type="synonym">Violescent sea-whip</name>
    <dbReference type="NCBI Taxonomy" id="317549"/>
    <lineage>
        <taxon>Eukaryota</taxon>
        <taxon>Metazoa</taxon>
        <taxon>Cnidaria</taxon>
        <taxon>Anthozoa</taxon>
        <taxon>Octocorallia</taxon>
        <taxon>Malacalcyonacea</taxon>
        <taxon>Plexauridae</taxon>
        <taxon>Paramuricea</taxon>
    </lineage>
</organism>
<accession>A0A7D9LEG4</accession>